<evidence type="ECO:0000313" key="6">
    <source>
        <dbReference type="Proteomes" id="UP001296776"/>
    </source>
</evidence>
<evidence type="ECO:0000256" key="2">
    <source>
        <dbReference type="ARBA" id="ARBA00034247"/>
    </source>
</evidence>
<keyword evidence="3" id="KW-0472">Membrane</keyword>
<dbReference type="EMBL" id="NRSJ01000007">
    <property type="protein sequence ID" value="MBK1704094.1"/>
    <property type="molecule type" value="Genomic_DNA"/>
</dbReference>
<dbReference type="NCBIfam" id="TIGR00254">
    <property type="entry name" value="GGDEF"/>
    <property type="match status" value="1"/>
</dbReference>
<feature type="domain" description="GGDEF" evidence="4">
    <location>
        <begin position="178"/>
        <end position="324"/>
    </location>
</feature>
<dbReference type="GO" id="GO:0052621">
    <property type="term" value="F:diguanylate cyclase activity"/>
    <property type="evidence" value="ECO:0007669"/>
    <property type="project" value="UniProtKB-EC"/>
</dbReference>
<dbReference type="PANTHER" id="PTHR45138:SF9">
    <property type="entry name" value="DIGUANYLATE CYCLASE DGCM-RELATED"/>
    <property type="match status" value="1"/>
</dbReference>
<dbReference type="GO" id="GO:0005886">
    <property type="term" value="C:plasma membrane"/>
    <property type="evidence" value="ECO:0007669"/>
    <property type="project" value="TreeGrafter"/>
</dbReference>
<keyword evidence="3" id="KW-1133">Transmembrane helix</keyword>
<dbReference type="GO" id="GO:1902201">
    <property type="term" value="P:negative regulation of bacterial-type flagellum-dependent cell motility"/>
    <property type="evidence" value="ECO:0007669"/>
    <property type="project" value="TreeGrafter"/>
</dbReference>
<dbReference type="InterPro" id="IPR050469">
    <property type="entry name" value="Diguanylate_Cyclase"/>
</dbReference>
<dbReference type="Gene3D" id="3.30.70.270">
    <property type="match status" value="1"/>
</dbReference>
<dbReference type="InterPro" id="IPR033414">
    <property type="entry name" value="Sensor_dom"/>
</dbReference>
<sequence>MGGWIAMRPIASLGGKASPLSLRLLLVIIVSSSLLTLVLTAIQLALEYRADVEYIELRLEEIEISYLDSLTQSLWNLNEEQYRVQLKGILSLQDVVYVEIRDPEGTLIAAEGEPLTSSAIINRVRLEAENFGQEILIGELAIFASLERVYRNLLYRGLVILLSQAIKTILISTVIILAFYYLVARHVRFIADYLKRLDVRSDERLALARRWRIGRSKDELDVVTEAINEMKEALRASYERIHQLNAGLESKVAARTRELERVRANVEALAIPHAESSTAPVLTVSIGCVSETPTSTSGPEELVAQADQLLYRAKQQGRNRVLCNP</sequence>
<dbReference type="EC" id="2.7.7.65" evidence="1"/>
<evidence type="ECO:0000256" key="3">
    <source>
        <dbReference type="SAM" id="Phobius"/>
    </source>
</evidence>
<evidence type="ECO:0000313" key="5">
    <source>
        <dbReference type="EMBL" id="MBK1704094.1"/>
    </source>
</evidence>
<dbReference type="InterPro" id="IPR043128">
    <property type="entry name" value="Rev_trsase/Diguanyl_cyclase"/>
</dbReference>
<dbReference type="SMART" id="SM00267">
    <property type="entry name" value="GGDEF"/>
    <property type="match status" value="1"/>
</dbReference>
<reference evidence="5" key="1">
    <citation type="submission" date="2017-08" db="EMBL/GenBank/DDBJ databases">
        <authorList>
            <person name="Imhoff J.F."/>
            <person name="Rahn T."/>
            <person name="Kuenzel S."/>
            <person name="Neulinger S.C."/>
        </authorList>
    </citation>
    <scope>NUCLEOTIDE SEQUENCE</scope>
    <source>
        <strain evidence="5">DSM 11080</strain>
    </source>
</reference>
<dbReference type="SUPFAM" id="SSF55073">
    <property type="entry name" value="Nucleotide cyclase"/>
    <property type="match status" value="1"/>
</dbReference>
<dbReference type="GO" id="GO:0043709">
    <property type="term" value="P:cell adhesion involved in single-species biofilm formation"/>
    <property type="evidence" value="ECO:0007669"/>
    <property type="project" value="TreeGrafter"/>
</dbReference>
<dbReference type="RefSeq" id="WP_200345272.1">
    <property type="nucleotide sequence ID" value="NZ_NRSJ01000007.1"/>
</dbReference>
<dbReference type="AlphaFoldDB" id="A0AAJ0U2I6"/>
<dbReference type="PANTHER" id="PTHR45138">
    <property type="entry name" value="REGULATORY COMPONENTS OF SENSORY TRANSDUCTION SYSTEM"/>
    <property type="match status" value="1"/>
</dbReference>
<gene>
    <name evidence="5" type="ORF">CKO40_05915</name>
</gene>
<feature type="transmembrane region" description="Helical" evidence="3">
    <location>
        <begin position="158"/>
        <end position="183"/>
    </location>
</feature>
<keyword evidence="3" id="KW-0812">Transmembrane</keyword>
<proteinExistence type="predicted"/>
<dbReference type="Pfam" id="PF17149">
    <property type="entry name" value="CHASE5"/>
    <property type="match status" value="1"/>
</dbReference>
<dbReference type="Pfam" id="PF00990">
    <property type="entry name" value="GGDEF"/>
    <property type="match status" value="1"/>
</dbReference>
<evidence type="ECO:0000256" key="1">
    <source>
        <dbReference type="ARBA" id="ARBA00012528"/>
    </source>
</evidence>
<organism evidence="5 6">
    <name type="scientific">Halochromatium glycolicum</name>
    <dbReference type="NCBI Taxonomy" id="85075"/>
    <lineage>
        <taxon>Bacteria</taxon>
        <taxon>Pseudomonadati</taxon>
        <taxon>Pseudomonadota</taxon>
        <taxon>Gammaproteobacteria</taxon>
        <taxon>Chromatiales</taxon>
        <taxon>Chromatiaceae</taxon>
        <taxon>Halochromatium</taxon>
    </lineage>
</organism>
<comment type="catalytic activity">
    <reaction evidence="2">
        <text>2 GTP = 3',3'-c-di-GMP + 2 diphosphate</text>
        <dbReference type="Rhea" id="RHEA:24898"/>
        <dbReference type="ChEBI" id="CHEBI:33019"/>
        <dbReference type="ChEBI" id="CHEBI:37565"/>
        <dbReference type="ChEBI" id="CHEBI:58805"/>
        <dbReference type="EC" id="2.7.7.65"/>
    </reaction>
</comment>
<evidence type="ECO:0000259" key="4">
    <source>
        <dbReference type="SMART" id="SM00267"/>
    </source>
</evidence>
<accession>A0AAJ0U2I6</accession>
<protein>
    <recommendedName>
        <fullName evidence="1">diguanylate cyclase</fullName>
        <ecNumber evidence="1">2.7.7.65</ecNumber>
    </recommendedName>
</protein>
<dbReference type="InterPro" id="IPR000160">
    <property type="entry name" value="GGDEF_dom"/>
</dbReference>
<dbReference type="InterPro" id="IPR029787">
    <property type="entry name" value="Nucleotide_cyclase"/>
</dbReference>
<name>A0AAJ0U2I6_9GAMM</name>
<comment type="caution">
    <text evidence="5">The sequence shown here is derived from an EMBL/GenBank/DDBJ whole genome shotgun (WGS) entry which is preliminary data.</text>
</comment>
<dbReference type="Proteomes" id="UP001296776">
    <property type="component" value="Unassembled WGS sequence"/>
</dbReference>
<reference evidence="5" key="2">
    <citation type="journal article" date="2020" name="Microorganisms">
        <title>Osmotic Adaptation and Compatible Solute Biosynthesis of Phototrophic Bacteria as Revealed from Genome Analyses.</title>
        <authorList>
            <person name="Imhoff J.F."/>
            <person name="Rahn T."/>
            <person name="Kunzel S."/>
            <person name="Keller A."/>
            <person name="Neulinger S.C."/>
        </authorList>
    </citation>
    <scope>NUCLEOTIDE SEQUENCE</scope>
    <source>
        <strain evidence="5">DSM 11080</strain>
    </source>
</reference>
<feature type="transmembrane region" description="Helical" evidence="3">
    <location>
        <begin position="20"/>
        <end position="46"/>
    </location>
</feature>
<keyword evidence="6" id="KW-1185">Reference proteome</keyword>